<dbReference type="Proteomes" id="UP000017822">
    <property type="component" value="Unassembled WGS sequence"/>
</dbReference>
<organism evidence="1 2">
    <name type="scientific">Stutzerimonas chloritidismutans AW-1</name>
    <dbReference type="NCBI Taxonomy" id="1263865"/>
    <lineage>
        <taxon>Bacteria</taxon>
        <taxon>Pseudomonadati</taxon>
        <taxon>Pseudomonadota</taxon>
        <taxon>Gammaproteobacteria</taxon>
        <taxon>Pseudomonadales</taxon>
        <taxon>Pseudomonadaceae</taxon>
        <taxon>Stutzerimonas</taxon>
    </lineage>
</organism>
<evidence type="ECO:0000313" key="1">
    <source>
        <dbReference type="EMBL" id="ESQ96829.1"/>
    </source>
</evidence>
<comment type="caution">
    <text evidence="1">The sequence shown here is derived from an EMBL/GenBank/DDBJ whole genome shotgun (WGS) entry which is preliminary data.</text>
</comment>
<dbReference type="AlphaFoldDB" id="V4Q293"/>
<accession>V4Q293</accession>
<reference evidence="1 2" key="1">
    <citation type="submission" date="2013-07" db="EMBL/GenBank/DDBJ databases">
        <authorList>
            <person name="Schaap P.J."/>
            <person name="Mehboob F."/>
            <person name="Oosterkamp M.J."/>
            <person name="de Vos W.M."/>
            <person name="Stams A.J.M."/>
            <person name="Koehorst J.J."/>
        </authorList>
    </citation>
    <scope>NUCLEOTIDE SEQUENCE [LARGE SCALE GENOMIC DNA]</scope>
    <source>
        <strain evidence="1 2">AW-1</strain>
    </source>
</reference>
<name>V4Q293_STUCH</name>
<protein>
    <submittedName>
        <fullName evidence="1">Uncharacterized protein</fullName>
    </submittedName>
</protein>
<evidence type="ECO:0000313" key="2">
    <source>
        <dbReference type="Proteomes" id="UP000017822"/>
    </source>
</evidence>
<sequence>MYLVASGAELDHMLEGIAIAKIEEVQVITPSRLNGTGAWQMEQLAELVRISDTDEKVLGYDLRTASGVVYSDRDHISSSDVERARIYCSTTT</sequence>
<dbReference type="EMBL" id="AOFQ01000075">
    <property type="protein sequence ID" value="ESQ96829.1"/>
    <property type="molecule type" value="Genomic_DNA"/>
</dbReference>
<gene>
    <name evidence="1" type="ORF">F753_24195</name>
</gene>
<proteinExistence type="predicted"/>